<dbReference type="PANTHER" id="PTHR33153">
    <property type="entry name" value="MYND-TYPE DOMAIN-CONTAINING PROTEIN"/>
    <property type="match status" value="1"/>
</dbReference>
<dbReference type="AlphaFoldDB" id="A0A9Q1HLW5"/>
<dbReference type="InterPro" id="IPR057191">
    <property type="entry name" value="DUF7869"/>
</dbReference>
<feature type="compositionally biased region" description="Low complexity" evidence="1">
    <location>
        <begin position="127"/>
        <end position="137"/>
    </location>
</feature>
<evidence type="ECO:0000313" key="3">
    <source>
        <dbReference type="EMBL" id="KAJ8050293.1"/>
    </source>
</evidence>
<keyword evidence="4" id="KW-1185">Reference proteome</keyword>
<accession>A0A9Q1HLW5</accession>
<organism evidence="3 4">
    <name type="scientific">Holothuria leucospilota</name>
    <name type="common">Black long sea cucumber</name>
    <name type="synonym">Mertensiothuria leucospilota</name>
    <dbReference type="NCBI Taxonomy" id="206669"/>
    <lineage>
        <taxon>Eukaryota</taxon>
        <taxon>Metazoa</taxon>
        <taxon>Echinodermata</taxon>
        <taxon>Eleutherozoa</taxon>
        <taxon>Echinozoa</taxon>
        <taxon>Holothuroidea</taxon>
        <taxon>Aspidochirotacea</taxon>
        <taxon>Aspidochirotida</taxon>
        <taxon>Holothuriidae</taxon>
        <taxon>Holothuria</taxon>
    </lineage>
</organism>
<evidence type="ECO:0000259" key="2">
    <source>
        <dbReference type="Pfam" id="PF25273"/>
    </source>
</evidence>
<comment type="caution">
    <text evidence="3">The sequence shown here is derived from an EMBL/GenBank/DDBJ whole genome shotgun (WGS) entry which is preliminary data.</text>
</comment>
<reference evidence="3" key="1">
    <citation type="submission" date="2021-10" db="EMBL/GenBank/DDBJ databases">
        <title>Tropical sea cucumber genome reveals ecological adaptation and Cuvierian tubules defense mechanism.</title>
        <authorList>
            <person name="Chen T."/>
        </authorList>
    </citation>
    <scope>NUCLEOTIDE SEQUENCE</scope>
    <source>
        <strain evidence="3">Nanhai2018</strain>
        <tissue evidence="3">Muscle</tissue>
    </source>
</reference>
<evidence type="ECO:0000313" key="4">
    <source>
        <dbReference type="Proteomes" id="UP001152320"/>
    </source>
</evidence>
<feature type="domain" description="DUF7869" evidence="2">
    <location>
        <begin position="232"/>
        <end position="329"/>
    </location>
</feature>
<sequence length="376" mass="41684">MSFFNFCSERLTKEAVDADGRCKHFRRVFFYIPANDIKRNRPSRLDICGLPGTRQIHSVCGVGPKQLKVRRLSCFCQGCSSGGECLNSAYVDKWTAKTLKTKRIQDDLVPDDPVADGQDTDDDGADDPVATDPTTETETTDPDNDGPVVDDPGTSGSIGNAPHGDAVSQDVNDVPPLQFQDLDISEIFKVMMRDDPMCPVNESTSDTHPSRADSSLNSADCCFNHLNQCHTRTVIVHLLPVGHTHEDVEQLFSCISRLRSNNAFTLADLEMETRTSCSPPVTVKFVQDFKTVVHEAMAGSYGNHSKPLWFRFRNAGGKCHMHYRMWVTDEWRPTTDSDYPHGLACLKVPVILSYLASLLKFNLGINLAKKVSIVLG</sequence>
<dbReference type="EMBL" id="JAIZAY010000001">
    <property type="protein sequence ID" value="KAJ8050293.1"/>
    <property type="molecule type" value="Genomic_DNA"/>
</dbReference>
<proteinExistence type="predicted"/>
<evidence type="ECO:0000256" key="1">
    <source>
        <dbReference type="SAM" id="MobiDB-lite"/>
    </source>
</evidence>
<dbReference type="PANTHER" id="PTHR33153:SF3">
    <property type="entry name" value="TRAFFICKING PROTEIN PARTICLE COMPLEX SUBUNIT 11 DOMAIN-CONTAINING PROTEIN"/>
    <property type="match status" value="1"/>
</dbReference>
<dbReference type="Proteomes" id="UP001152320">
    <property type="component" value="Chromosome 1"/>
</dbReference>
<protein>
    <recommendedName>
        <fullName evidence="2">DUF7869 domain-containing protein</fullName>
    </recommendedName>
</protein>
<dbReference type="OrthoDB" id="6162081at2759"/>
<dbReference type="Pfam" id="PF25273">
    <property type="entry name" value="DUF7869"/>
    <property type="match status" value="1"/>
</dbReference>
<name>A0A9Q1HLW5_HOLLE</name>
<feature type="region of interest" description="Disordered" evidence="1">
    <location>
        <begin position="107"/>
        <end position="173"/>
    </location>
</feature>
<feature type="compositionally biased region" description="Low complexity" evidence="1">
    <location>
        <begin position="145"/>
        <end position="154"/>
    </location>
</feature>
<gene>
    <name evidence="3" type="ORF">HOLleu_03437</name>
</gene>
<feature type="compositionally biased region" description="Acidic residues" evidence="1">
    <location>
        <begin position="108"/>
        <end position="126"/>
    </location>
</feature>